<dbReference type="Gene3D" id="3.30.565.10">
    <property type="entry name" value="Histidine kinase-like ATPase, C-terminal domain"/>
    <property type="match status" value="1"/>
</dbReference>
<dbReference type="KEGG" id="pzu:PHZ_c1036"/>
<keyword evidence="6" id="KW-0812">Transmembrane</keyword>
<feature type="modified residue" description="4-aspartylphosphate" evidence="4">
    <location>
        <position position="513"/>
    </location>
</feature>
<feature type="domain" description="Response regulatory" evidence="8">
    <location>
        <begin position="464"/>
        <end position="577"/>
    </location>
</feature>
<dbReference type="SMART" id="SM00448">
    <property type="entry name" value="REC"/>
    <property type="match status" value="1"/>
</dbReference>
<evidence type="ECO:0000256" key="1">
    <source>
        <dbReference type="ARBA" id="ARBA00000085"/>
    </source>
</evidence>
<gene>
    <name evidence="9" type="ordered locus">PHZ_c1036</name>
</gene>
<feature type="domain" description="Histidine kinase" evidence="7">
    <location>
        <begin position="222"/>
        <end position="441"/>
    </location>
</feature>
<organism evidence="9 10">
    <name type="scientific">Phenylobacterium zucineum (strain HLK1)</name>
    <dbReference type="NCBI Taxonomy" id="450851"/>
    <lineage>
        <taxon>Bacteria</taxon>
        <taxon>Pseudomonadati</taxon>
        <taxon>Pseudomonadota</taxon>
        <taxon>Alphaproteobacteria</taxon>
        <taxon>Caulobacterales</taxon>
        <taxon>Caulobacteraceae</taxon>
        <taxon>Phenylobacterium</taxon>
    </lineage>
</organism>
<proteinExistence type="predicted"/>
<dbReference type="EMBL" id="CP000747">
    <property type="protein sequence ID" value="ACG77450.1"/>
    <property type="molecule type" value="Genomic_DNA"/>
</dbReference>
<dbReference type="PANTHER" id="PTHR43065:SF49">
    <property type="entry name" value="HISTIDINE KINASE"/>
    <property type="match status" value="1"/>
</dbReference>
<dbReference type="InterPro" id="IPR004358">
    <property type="entry name" value="Sig_transdc_His_kin-like_C"/>
</dbReference>
<evidence type="ECO:0000259" key="7">
    <source>
        <dbReference type="PROSITE" id="PS50109"/>
    </source>
</evidence>
<dbReference type="InterPro" id="IPR003594">
    <property type="entry name" value="HATPase_dom"/>
</dbReference>
<feature type="transmembrane region" description="Helical" evidence="6">
    <location>
        <begin position="15"/>
        <end position="34"/>
    </location>
</feature>
<evidence type="ECO:0000256" key="5">
    <source>
        <dbReference type="SAM" id="MobiDB-lite"/>
    </source>
</evidence>
<keyword evidence="6" id="KW-0472">Membrane</keyword>
<reference evidence="9 10" key="1">
    <citation type="journal article" date="2008" name="BMC Genomics">
        <title>Complete genome of Phenylobacterium zucineum - a novel facultative intracellular bacterium isolated from human erythroleukemia cell line K562.</title>
        <authorList>
            <person name="Luo Y."/>
            <person name="Xu X."/>
            <person name="Ding Z."/>
            <person name="Liu Z."/>
            <person name="Zhang B."/>
            <person name="Yan Z."/>
            <person name="Sun J."/>
            <person name="Hu S."/>
            <person name="Hu X."/>
        </authorList>
    </citation>
    <scope>NUCLEOTIDE SEQUENCE [LARGE SCALE GENOMIC DNA]</scope>
    <source>
        <strain evidence="9 10">HLK1</strain>
    </source>
</reference>
<dbReference type="Pfam" id="PF02518">
    <property type="entry name" value="HATPase_c"/>
    <property type="match status" value="1"/>
</dbReference>
<dbReference type="eggNOG" id="COG4191">
    <property type="taxonomic scope" value="Bacteria"/>
</dbReference>
<dbReference type="InterPro" id="IPR036890">
    <property type="entry name" value="HATPase_C_sf"/>
</dbReference>
<dbReference type="CDD" id="cd00156">
    <property type="entry name" value="REC"/>
    <property type="match status" value="1"/>
</dbReference>
<sequence length="604" mass="63918">MKLAWPDLTDRRQVGLAWMAALALTAFALLLGGFNELNYRRSTAADAVAQAQLLAGSVSGALAFQDRETLSEQLGALRLNPAVVSAAAYDARGRPLVAYAKEGSAAPPQTAPPPGARRLGGAVLVTREVTESGVRLGAVYLSTRPQPLAGVLMRHGGLAVLTLVAYALLAVLTRAGLQLQRRADELATANERLTVEMAEREKAEEALRQSQKMEALGQLTGGIAHDFNNLLQVVQGAFELISRRADDPAKVKAYAAHGLHATERGASLAKQLLAFSRAQKLELKPFVVADLIRDMRQLLVRTLGPNVTLDFRFDDDKIAVVSDRTQLELAVLNLAINARDAMPDGGTLTIVTRPRPIPAGHPTLPPDTYLELCVSDTGKGMPAEVAERAFDPFFTTKGVGKGTGLGLSQVYGVARQAGGEAVIQTAPGEGTTVSLLLRRSDAAPAERPEAARAEAGHAAPPNARVMVVDDDDEVRRLVCDSLDLLGYEVEAAGDGPTALAELDRVQPDLLLLDFAMPGMNGAEVATAARARRGGLPIVFASGYAETDAVRQAVGRGAVILRKPFEIDDLARVVREALSQAPRPQTGHGPEKDTGGSLTLDGGAR</sequence>
<dbReference type="InterPro" id="IPR003661">
    <property type="entry name" value="HisK_dim/P_dom"/>
</dbReference>
<dbReference type="AlphaFoldDB" id="B4RHJ0"/>
<evidence type="ECO:0000256" key="4">
    <source>
        <dbReference type="PROSITE-ProRule" id="PRU00169"/>
    </source>
</evidence>
<dbReference type="SUPFAM" id="SSF52172">
    <property type="entry name" value="CheY-like"/>
    <property type="match status" value="1"/>
</dbReference>
<dbReference type="eggNOG" id="COG0745">
    <property type="taxonomic scope" value="Bacteria"/>
</dbReference>
<dbReference type="Gene3D" id="1.10.287.130">
    <property type="match status" value="1"/>
</dbReference>
<dbReference type="CDD" id="cd00082">
    <property type="entry name" value="HisKA"/>
    <property type="match status" value="1"/>
</dbReference>
<evidence type="ECO:0000256" key="2">
    <source>
        <dbReference type="ARBA" id="ARBA00012438"/>
    </source>
</evidence>
<dbReference type="PROSITE" id="PS50109">
    <property type="entry name" value="HIS_KIN"/>
    <property type="match status" value="1"/>
</dbReference>
<dbReference type="EC" id="2.7.13.3" evidence="2"/>
<dbReference type="PANTHER" id="PTHR43065">
    <property type="entry name" value="SENSOR HISTIDINE KINASE"/>
    <property type="match status" value="1"/>
</dbReference>
<dbReference type="Pfam" id="PF17152">
    <property type="entry name" value="CHASE8"/>
    <property type="match status" value="1"/>
</dbReference>
<protein>
    <recommendedName>
        <fullName evidence="2">histidine kinase</fullName>
        <ecNumber evidence="2">2.7.13.3</ecNumber>
    </recommendedName>
</protein>
<dbReference type="InterPro" id="IPR005467">
    <property type="entry name" value="His_kinase_dom"/>
</dbReference>
<evidence type="ECO:0000313" key="10">
    <source>
        <dbReference type="Proteomes" id="UP000001868"/>
    </source>
</evidence>
<dbReference type="SUPFAM" id="SSF47384">
    <property type="entry name" value="Homodimeric domain of signal transducing histidine kinase"/>
    <property type="match status" value="1"/>
</dbReference>
<keyword evidence="3 4" id="KW-0597">Phosphoprotein</keyword>
<dbReference type="InterPro" id="IPR001789">
    <property type="entry name" value="Sig_transdc_resp-reg_receiver"/>
</dbReference>
<keyword evidence="10" id="KW-1185">Reference proteome</keyword>
<evidence type="ECO:0000256" key="3">
    <source>
        <dbReference type="ARBA" id="ARBA00022553"/>
    </source>
</evidence>
<keyword evidence="6" id="KW-1133">Transmembrane helix</keyword>
<accession>B4RHJ0</accession>
<dbReference type="GO" id="GO:0000155">
    <property type="term" value="F:phosphorelay sensor kinase activity"/>
    <property type="evidence" value="ECO:0007669"/>
    <property type="project" value="InterPro"/>
</dbReference>
<evidence type="ECO:0000256" key="6">
    <source>
        <dbReference type="SAM" id="Phobius"/>
    </source>
</evidence>
<dbReference type="HOGENOM" id="CLU_000445_114_51_5"/>
<dbReference type="PROSITE" id="PS50110">
    <property type="entry name" value="RESPONSE_REGULATORY"/>
    <property type="match status" value="1"/>
</dbReference>
<dbReference type="Gene3D" id="3.40.50.2300">
    <property type="match status" value="1"/>
</dbReference>
<dbReference type="InterPro" id="IPR011006">
    <property type="entry name" value="CheY-like_superfamily"/>
</dbReference>
<dbReference type="SMART" id="SM00388">
    <property type="entry name" value="HisKA"/>
    <property type="match status" value="1"/>
</dbReference>
<dbReference type="SUPFAM" id="SSF55874">
    <property type="entry name" value="ATPase domain of HSP90 chaperone/DNA topoisomerase II/histidine kinase"/>
    <property type="match status" value="1"/>
</dbReference>
<name>B4RHJ0_PHEZH</name>
<feature type="region of interest" description="Disordered" evidence="5">
    <location>
        <begin position="578"/>
        <end position="604"/>
    </location>
</feature>
<keyword evidence="9" id="KW-0808">Transferase</keyword>
<dbReference type="OrthoDB" id="7284568at2"/>
<evidence type="ECO:0000313" key="9">
    <source>
        <dbReference type="EMBL" id="ACG77450.1"/>
    </source>
</evidence>
<dbReference type="STRING" id="450851.PHZ_c1036"/>
<dbReference type="PRINTS" id="PR00344">
    <property type="entry name" value="BCTRLSENSOR"/>
</dbReference>
<dbReference type="InterPro" id="IPR033417">
    <property type="entry name" value="CHASE8"/>
</dbReference>
<dbReference type="SMART" id="SM00387">
    <property type="entry name" value="HATPase_c"/>
    <property type="match status" value="1"/>
</dbReference>
<comment type="catalytic activity">
    <reaction evidence="1">
        <text>ATP + protein L-histidine = ADP + protein N-phospho-L-histidine.</text>
        <dbReference type="EC" id="2.7.13.3"/>
    </reaction>
</comment>
<dbReference type="Proteomes" id="UP000001868">
    <property type="component" value="Chromosome"/>
</dbReference>
<evidence type="ECO:0000259" key="8">
    <source>
        <dbReference type="PROSITE" id="PS50110"/>
    </source>
</evidence>
<dbReference type="InterPro" id="IPR036097">
    <property type="entry name" value="HisK_dim/P_sf"/>
</dbReference>
<feature type="transmembrane region" description="Helical" evidence="6">
    <location>
        <begin position="151"/>
        <end position="172"/>
    </location>
</feature>
<dbReference type="RefSeq" id="WP_012521596.1">
    <property type="nucleotide sequence ID" value="NC_011144.1"/>
</dbReference>
<keyword evidence="9" id="KW-0418">Kinase</keyword>
<dbReference type="Pfam" id="PF00072">
    <property type="entry name" value="Response_reg"/>
    <property type="match status" value="1"/>
</dbReference>